<evidence type="ECO:0000259" key="1">
    <source>
        <dbReference type="Pfam" id="PF18545"/>
    </source>
</evidence>
<protein>
    <recommendedName>
        <fullName evidence="1">Halobacterial output domain-containing protein</fullName>
    </recommendedName>
</protein>
<dbReference type="RefSeq" id="WP_086889847.1">
    <property type="nucleotide sequence ID" value="NZ_CP019893.1"/>
</dbReference>
<gene>
    <name evidence="2" type="ORF">B1756_18285</name>
</gene>
<keyword evidence="3" id="KW-1185">Reference proteome</keyword>
<dbReference type="InterPro" id="IPR040624">
    <property type="entry name" value="HalOD1"/>
</dbReference>
<dbReference type="EMBL" id="CP019893">
    <property type="protein sequence ID" value="ARS91478.1"/>
    <property type="molecule type" value="Genomic_DNA"/>
</dbReference>
<dbReference type="Proteomes" id="UP000250088">
    <property type="component" value="Chromosome"/>
</dbReference>
<dbReference type="KEGG" id="naj:B1756_18285"/>
<reference evidence="3" key="1">
    <citation type="submission" date="2017-02" db="EMBL/GenBank/DDBJ databases">
        <title>Natronthermophilus aegyptiacus gen. nov.,sp. nov., an aerobic, extremely halophilic alkalithermophilic archaeon isolated from the athalassohaline Wadi An Natrun, Egypt.</title>
        <authorList>
            <person name="Zhao B."/>
        </authorList>
    </citation>
    <scope>NUCLEOTIDE SEQUENCE [LARGE SCALE GENOMIC DNA]</scope>
    <source>
        <strain evidence="3">JW/NM-HA 15</strain>
    </source>
</reference>
<dbReference type="AlphaFoldDB" id="A0A2Z2I2Z2"/>
<proteinExistence type="predicted"/>
<organism evidence="2 3">
    <name type="scientific">Natrarchaeobaculum aegyptiacum</name>
    <dbReference type="NCBI Taxonomy" id="745377"/>
    <lineage>
        <taxon>Archaea</taxon>
        <taxon>Methanobacteriati</taxon>
        <taxon>Methanobacteriota</taxon>
        <taxon>Stenosarchaea group</taxon>
        <taxon>Halobacteria</taxon>
        <taxon>Halobacteriales</taxon>
        <taxon>Natrialbaceae</taxon>
        <taxon>Natrarchaeobaculum</taxon>
    </lineage>
</organism>
<accession>A0A2Z2I2Z2</accession>
<feature type="domain" description="Halobacterial output" evidence="1">
    <location>
        <begin position="16"/>
        <end position="79"/>
    </location>
</feature>
<dbReference type="GeneID" id="32896064"/>
<dbReference type="Pfam" id="PF18545">
    <property type="entry name" value="HalOD1"/>
    <property type="match status" value="1"/>
</dbReference>
<sequence>MGGKTIVSDHDEWNGSTPSAAVLTAVAELEGDEPGSLPERLGYALYDYVDPEALDTILAHRPGVTVTFALEQYDVEVSSTCLTVCERDS</sequence>
<name>A0A2Z2I2Z2_9EURY</name>
<evidence type="ECO:0000313" key="3">
    <source>
        <dbReference type="Proteomes" id="UP000250088"/>
    </source>
</evidence>
<dbReference type="OrthoDB" id="271604at2157"/>
<evidence type="ECO:0000313" key="2">
    <source>
        <dbReference type="EMBL" id="ARS91478.1"/>
    </source>
</evidence>